<accession>A0A8T1WI84</accession>
<organism evidence="1 2">
    <name type="scientific">Phytophthora pseudosyringae</name>
    <dbReference type="NCBI Taxonomy" id="221518"/>
    <lineage>
        <taxon>Eukaryota</taxon>
        <taxon>Sar</taxon>
        <taxon>Stramenopiles</taxon>
        <taxon>Oomycota</taxon>
        <taxon>Peronosporomycetes</taxon>
        <taxon>Peronosporales</taxon>
        <taxon>Peronosporaceae</taxon>
        <taxon>Phytophthora</taxon>
    </lineage>
</organism>
<evidence type="ECO:0000313" key="2">
    <source>
        <dbReference type="Proteomes" id="UP000694044"/>
    </source>
</evidence>
<gene>
    <name evidence="1" type="primary">MKK5_2</name>
    <name evidence="1" type="ORF">PHYPSEUDO_002288</name>
</gene>
<sequence length="89" mass="10185">MENSMAKSTTFVGALTYMSLERIAREVNAISRLHRILVQCGLVLLGFSRIHREECMIRNEPPPRPPEGEFSGLFCDFVDKCPNKDKTER</sequence>
<proteinExistence type="predicted"/>
<name>A0A8T1WI84_9STRA</name>
<dbReference type="AlphaFoldDB" id="A0A8T1WI84"/>
<keyword evidence="1" id="KW-0808">Transferase</keyword>
<reference evidence="1" key="1">
    <citation type="submission" date="2021-02" db="EMBL/GenBank/DDBJ databases">
        <authorList>
            <person name="Palmer J.M."/>
        </authorList>
    </citation>
    <scope>NUCLEOTIDE SEQUENCE</scope>
    <source>
        <strain evidence="1">SCRP734</strain>
    </source>
</reference>
<evidence type="ECO:0000313" key="1">
    <source>
        <dbReference type="EMBL" id="KAG7392064.1"/>
    </source>
</evidence>
<comment type="caution">
    <text evidence="1">The sequence shown here is derived from an EMBL/GenBank/DDBJ whole genome shotgun (WGS) entry which is preliminary data.</text>
</comment>
<keyword evidence="2" id="KW-1185">Reference proteome</keyword>
<dbReference type="EMBL" id="JAGDFM010000014">
    <property type="protein sequence ID" value="KAG7392064.1"/>
    <property type="molecule type" value="Genomic_DNA"/>
</dbReference>
<dbReference type="Proteomes" id="UP000694044">
    <property type="component" value="Unassembled WGS sequence"/>
</dbReference>
<protein>
    <submittedName>
        <fullName evidence="1">Mitogen-activated protein kinase kinase 5</fullName>
    </submittedName>
</protein>
<dbReference type="GO" id="GO:0016301">
    <property type="term" value="F:kinase activity"/>
    <property type="evidence" value="ECO:0007669"/>
    <property type="project" value="UniProtKB-KW"/>
</dbReference>
<keyword evidence="1" id="KW-0418">Kinase</keyword>